<keyword evidence="13" id="KW-1185">Reference proteome</keyword>
<feature type="region of interest" description="Disordered" evidence="10">
    <location>
        <begin position="113"/>
        <end position="154"/>
    </location>
</feature>
<keyword evidence="6" id="KW-1133">Transmembrane helix</keyword>
<dbReference type="SUPFAM" id="SSF49764">
    <property type="entry name" value="HSP20-like chaperones"/>
    <property type="match status" value="1"/>
</dbReference>
<evidence type="ECO:0000313" key="13">
    <source>
        <dbReference type="Proteomes" id="UP000077755"/>
    </source>
</evidence>
<comment type="similarity">
    <text evidence="8 9">Belongs to the small heat shock protein (HSP20) family.</text>
</comment>
<sequence>MATPRGPRGFSSRPSAAVPRVYVKYTPSSEWKQEKESDILLIFLPDFLKQDIRVRTETGNILRVTGERALGGNKFSRFQQDFEIPNNCIIKAIRAKFEGGILTITFPRVPVTTATEKPKPSQPAPKLPPSQKQDKNEPTESAIPRTTALPAGADVPFGQWVERTPLNLECQHRI</sequence>
<reference evidence="12" key="2">
    <citation type="submission" date="2022-03" db="EMBL/GenBank/DDBJ databases">
        <title>Draft title - Genomic analysis of global carrot germplasm unveils the trajectory of domestication and the origin of high carotenoid orange carrot.</title>
        <authorList>
            <person name="Iorizzo M."/>
            <person name="Ellison S."/>
            <person name="Senalik D."/>
            <person name="Macko-Podgorni A."/>
            <person name="Grzebelus D."/>
            <person name="Bostan H."/>
            <person name="Rolling W."/>
            <person name="Curaba J."/>
            <person name="Simon P."/>
        </authorList>
    </citation>
    <scope>NUCLEOTIDE SEQUENCE</scope>
    <source>
        <tissue evidence="12">Leaf</tissue>
    </source>
</reference>
<name>A0AAF0WR19_DAUCS</name>
<dbReference type="EMBL" id="CP093345">
    <property type="protein sequence ID" value="WOG93774.1"/>
    <property type="molecule type" value="Genomic_DNA"/>
</dbReference>
<evidence type="ECO:0000256" key="1">
    <source>
        <dbReference type="ARBA" id="ARBA00004162"/>
    </source>
</evidence>
<dbReference type="PROSITE" id="PS01031">
    <property type="entry name" value="SHSP"/>
    <property type="match status" value="1"/>
</dbReference>
<dbReference type="InterPro" id="IPR002068">
    <property type="entry name" value="A-crystallin/Hsp20_dom"/>
</dbReference>
<comment type="subcellular location">
    <subcellularLocation>
        <location evidence="1">Cell membrane</location>
        <topology evidence="1">Single-pass membrane protein</topology>
    </subcellularLocation>
</comment>
<keyword evidence="5" id="KW-0611">Plant defense</keyword>
<keyword evidence="3" id="KW-0812">Transmembrane</keyword>
<evidence type="ECO:0000256" key="3">
    <source>
        <dbReference type="ARBA" id="ARBA00022692"/>
    </source>
</evidence>
<dbReference type="GO" id="GO:0034605">
    <property type="term" value="P:cellular response to heat"/>
    <property type="evidence" value="ECO:0007669"/>
    <property type="project" value="TreeGrafter"/>
</dbReference>
<keyword evidence="7" id="KW-0472">Membrane</keyword>
<keyword evidence="2" id="KW-1003">Cell membrane</keyword>
<dbReference type="Gene3D" id="2.60.40.790">
    <property type="match status" value="1"/>
</dbReference>
<evidence type="ECO:0000256" key="10">
    <source>
        <dbReference type="SAM" id="MobiDB-lite"/>
    </source>
</evidence>
<dbReference type="PANTHER" id="PTHR43670">
    <property type="entry name" value="HEAT SHOCK PROTEIN 26"/>
    <property type="match status" value="1"/>
</dbReference>
<evidence type="ECO:0000256" key="7">
    <source>
        <dbReference type="ARBA" id="ARBA00023136"/>
    </source>
</evidence>
<evidence type="ECO:0000259" key="11">
    <source>
        <dbReference type="PROSITE" id="PS01031"/>
    </source>
</evidence>
<evidence type="ECO:0000256" key="4">
    <source>
        <dbReference type="ARBA" id="ARBA00022737"/>
    </source>
</evidence>
<protein>
    <recommendedName>
        <fullName evidence="11">SHSP domain-containing protein</fullName>
    </recommendedName>
</protein>
<dbReference type="GO" id="GO:0006952">
    <property type="term" value="P:defense response"/>
    <property type="evidence" value="ECO:0007669"/>
    <property type="project" value="UniProtKB-KW"/>
</dbReference>
<feature type="domain" description="SHSP" evidence="11">
    <location>
        <begin position="20"/>
        <end position="124"/>
    </location>
</feature>
<dbReference type="InterPro" id="IPR008978">
    <property type="entry name" value="HSP20-like_chaperone"/>
</dbReference>
<accession>A0AAF0WR19</accession>
<reference evidence="12" key="1">
    <citation type="journal article" date="2016" name="Nat. Genet.">
        <title>A high-quality carrot genome assembly provides new insights into carotenoid accumulation and asterid genome evolution.</title>
        <authorList>
            <person name="Iorizzo M."/>
            <person name="Ellison S."/>
            <person name="Senalik D."/>
            <person name="Zeng P."/>
            <person name="Satapoomin P."/>
            <person name="Huang J."/>
            <person name="Bowman M."/>
            <person name="Iovene M."/>
            <person name="Sanseverino W."/>
            <person name="Cavagnaro P."/>
            <person name="Yildiz M."/>
            <person name="Macko-Podgorni A."/>
            <person name="Moranska E."/>
            <person name="Grzebelus E."/>
            <person name="Grzebelus D."/>
            <person name="Ashrafi H."/>
            <person name="Zheng Z."/>
            <person name="Cheng S."/>
            <person name="Spooner D."/>
            <person name="Van Deynze A."/>
            <person name="Simon P."/>
        </authorList>
    </citation>
    <scope>NUCLEOTIDE SEQUENCE</scope>
    <source>
        <tissue evidence="12">Leaf</tissue>
    </source>
</reference>
<dbReference type="GO" id="GO:0005886">
    <property type="term" value="C:plasma membrane"/>
    <property type="evidence" value="ECO:0007669"/>
    <property type="project" value="UniProtKB-SubCell"/>
</dbReference>
<organism evidence="12 13">
    <name type="scientific">Daucus carota subsp. sativus</name>
    <name type="common">Carrot</name>
    <dbReference type="NCBI Taxonomy" id="79200"/>
    <lineage>
        <taxon>Eukaryota</taxon>
        <taxon>Viridiplantae</taxon>
        <taxon>Streptophyta</taxon>
        <taxon>Embryophyta</taxon>
        <taxon>Tracheophyta</taxon>
        <taxon>Spermatophyta</taxon>
        <taxon>Magnoliopsida</taxon>
        <taxon>eudicotyledons</taxon>
        <taxon>Gunneridae</taxon>
        <taxon>Pentapetalae</taxon>
        <taxon>asterids</taxon>
        <taxon>campanulids</taxon>
        <taxon>Apiales</taxon>
        <taxon>Apiaceae</taxon>
        <taxon>Apioideae</taxon>
        <taxon>Scandiceae</taxon>
        <taxon>Daucinae</taxon>
        <taxon>Daucus</taxon>
        <taxon>Daucus sect. Daucus</taxon>
    </lineage>
</organism>
<evidence type="ECO:0000256" key="2">
    <source>
        <dbReference type="ARBA" id="ARBA00022475"/>
    </source>
</evidence>
<evidence type="ECO:0000256" key="8">
    <source>
        <dbReference type="PROSITE-ProRule" id="PRU00285"/>
    </source>
</evidence>
<gene>
    <name evidence="12" type="ORF">DCAR_0313061</name>
</gene>
<evidence type="ECO:0000313" key="12">
    <source>
        <dbReference type="EMBL" id="WOG93774.1"/>
    </source>
</evidence>
<evidence type="ECO:0000256" key="9">
    <source>
        <dbReference type="RuleBase" id="RU003616"/>
    </source>
</evidence>
<dbReference type="Proteomes" id="UP000077755">
    <property type="component" value="Chromosome 3"/>
</dbReference>
<dbReference type="PANTHER" id="PTHR43670:SF121">
    <property type="entry name" value="PROTEIN RESTRICTED TEV MOVEMENT 2"/>
    <property type="match status" value="1"/>
</dbReference>
<proteinExistence type="inferred from homology"/>
<evidence type="ECO:0000256" key="5">
    <source>
        <dbReference type="ARBA" id="ARBA00022821"/>
    </source>
</evidence>
<dbReference type="Pfam" id="PF00011">
    <property type="entry name" value="HSP20"/>
    <property type="match status" value="1"/>
</dbReference>
<evidence type="ECO:0000256" key="6">
    <source>
        <dbReference type="ARBA" id="ARBA00022989"/>
    </source>
</evidence>
<keyword evidence="4" id="KW-0677">Repeat</keyword>
<dbReference type="AlphaFoldDB" id="A0AAF0WR19"/>
<dbReference type="CDD" id="cd00298">
    <property type="entry name" value="ACD_sHsps_p23-like"/>
    <property type="match status" value="1"/>
</dbReference>